<protein>
    <submittedName>
        <fullName evidence="1">Uncharacterized protein</fullName>
    </submittedName>
</protein>
<proteinExistence type="predicted"/>
<reference evidence="1" key="1">
    <citation type="submission" date="2020-11" db="EMBL/GenBank/DDBJ databases">
        <authorList>
            <person name="Tran Van P."/>
        </authorList>
    </citation>
    <scope>NUCLEOTIDE SEQUENCE</scope>
</reference>
<sequence length="102" mass="11347">MSNMTPTDLIEEDAADLQFPKVLYESAPTELACDRGDLTYTMLVSDYRGLTHLLSHSMDNTHQNAPFLGQCVSSLVNNIPARAHYIRTECENMTKRVIGVAS</sequence>
<accession>A0A7R9CK39</accession>
<gene>
    <name evidence="1" type="ORF">TPSB3V08_LOCUS1466</name>
</gene>
<organism evidence="1">
    <name type="scientific">Timema poppense</name>
    <name type="common">Walking stick</name>
    <dbReference type="NCBI Taxonomy" id="170557"/>
    <lineage>
        <taxon>Eukaryota</taxon>
        <taxon>Metazoa</taxon>
        <taxon>Ecdysozoa</taxon>
        <taxon>Arthropoda</taxon>
        <taxon>Hexapoda</taxon>
        <taxon>Insecta</taxon>
        <taxon>Pterygota</taxon>
        <taxon>Neoptera</taxon>
        <taxon>Polyneoptera</taxon>
        <taxon>Phasmatodea</taxon>
        <taxon>Timematodea</taxon>
        <taxon>Timematoidea</taxon>
        <taxon>Timematidae</taxon>
        <taxon>Timema</taxon>
    </lineage>
</organism>
<dbReference type="AlphaFoldDB" id="A0A7R9CK39"/>
<evidence type="ECO:0000313" key="1">
    <source>
        <dbReference type="EMBL" id="CAD7398017.1"/>
    </source>
</evidence>
<name>A0A7R9CK39_TIMPO</name>
<dbReference type="EMBL" id="OD000527">
    <property type="protein sequence ID" value="CAD7398017.1"/>
    <property type="molecule type" value="Genomic_DNA"/>
</dbReference>